<feature type="domain" description="Serpin" evidence="2">
    <location>
        <begin position="628"/>
        <end position="1001"/>
    </location>
</feature>
<dbReference type="EMBL" id="WHWB01033885">
    <property type="protein sequence ID" value="KAJ7415945.1"/>
    <property type="molecule type" value="Genomic_DNA"/>
</dbReference>
<reference evidence="3" key="1">
    <citation type="submission" date="2019-10" db="EMBL/GenBank/DDBJ databases">
        <authorList>
            <person name="Soares A.E.R."/>
            <person name="Aleixo A."/>
            <person name="Schneider P."/>
            <person name="Miyaki C.Y."/>
            <person name="Schneider M.P."/>
            <person name="Mello C."/>
            <person name="Vasconcelos A.T.R."/>
        </authorList>
    </citation>
    <scope>NUCLEOTIDE SEQUENCE</scope>
    <source>
        <tissue evidence="3">Muscle</tissue>
    </source>
</reference>
<comment type="caution">
    <text evidence="3">The sequence shown here is derived from an EMBL/GenBank/DDBJ whole genome shotgun (WGS) entry which is preliminary data.</text>
</comment>
<name>A0ABQ9DAY0_9PASS</name>
<dbReference type="Pfam" id="PF00079">
    <property type="entry name" value="Serpin"/>
    <property type="match status" value="3"/>
</dbReference>
<dbReference type="InterPro" id="IPR000215">
    <property type="entry name" value="Serpin_fam"/>
</dbReference>
<evidence type="ECO:0000259" key="2">
    <source>
        <dbReference type="SMART" id="SM00093"/>
    </source>
</evidence>
<dbReference type="InterPro" id="IPR042178">
    <property type="entry name" value="Serpin_sf_1"/>
</dbReference>
<dbReference type="PROSITE" id="PS00284">
    <property type="entry name" value="SERPIN"/>
    <property type="match status" value="1"/>
</dbReference>
<evidence type="ECO:0000313" key="4">
    <source>
        <dbReference type="Proteomes" id="UP001145742"/>
    </source>
</evidence>
<comment type="similarity">
    <text evidence="1">Belongs to the serpin family. Ov-serpin subfamily.</text>
</comment>
<dbReference type="InterPro" id="IPR023796">
    <property type="entry name" value="Serpin_dom"/>
</dbReference>
<dbReference type="InterPro" id="IPR042185">
    <property type="entry name" value="Serpin_sf_2"/>
</dbReference>
<protein>
    <recommendedName>
        <fullName evidence="2">Serpin domain-containing protein</fullName>
    </recommendedName>
</protein>
<dbReference type="InterPro" id="IPR036186">
    <property type="entry name" value="Serpin_sf"/>
</dbReference>
<evidence type="ECO:0000313" key="3">
    <source>
        <dbReference type="EMBL" id="KAJ7415945.1"/>
    </source>
</evidence>
<keyword evidence="4" id="KW-1185">Reference proteome</keyword>
<organism evidence="3 4">
    <name type="scientific">Willisornis vidua</name>
    <name type="common">Xingu scale-backed antbird</name>
    <dbReference type="NCBI Taxonomy" id="1566151"/>
    <lineage>
        <taxon>Eukaryota</taxon>
        <taxon>Metazoa</taxon>
        <taxon>Chordata</taxon>
        <taxon>Craniata</taxon>
        <taxon>Vertebrata</taxon>
        <taxon>Euteleostomi</taxon>
        <taxon>Archelosauria</taxon>
        <taxon>Archosauria</taxon>
        <taxon>Dinosauria</taxon>
        <taxon>Saurischia</taxon>
        <taxon>Theropoda</taxon>
        <taxon>Coelurosauria</taxon>
        <taxon>Aves</taxon>
        <taxon>Neognathae</taxon>
        <taxon>Neoaves</taxon>
        <taxon>Telluraves</taxon>
        <taxon>Australaves</taxon>
        <taxon>Passeriformes</taxon>
        <taxon>Thamnophilidae</taxon>
        <taxon>Willisornis</taxon>
    </lineage>
</organism>
<feature type="domain" description="Serpin" evidence="2">
    <location>
        <begin position="13"/>
        <end position="318"/>
    </location>
</feature>
<dbReference type="PANTHER" id="PTHR11461:SF186">
    <property type="entry name" value="SERPIN B4"/>
    <property type="match status" value="1"/>
</dbReference>
<feature type="domain" description="Serpin" evidence="2">
    <location>
        <begin position="321"/>
        <end position="621"/>
    </location>
</feature>
<dbReference type="SUPFAM" id="SSF56574">
    <property type="entry name" value="Serpins"/>
    <property type="match status" value="3"/>
</dbReference>
<accession>A0ABQ9DAY0</accession>
<evidence type="ECO:0000256" key="1">
    <source>
        <dbReference type="ARBA" id="ARBA00006426"/>
    </source>
</evidence>
<dbReference type="Gene3D" id="2.30.39.10">
    <property type="entry name" value="Alpha-1-antitrypsin, domain 1"/>
    <property type="match status" value="3"/>
</dbReference>
<dbReference type="InterPro" id="IPR023795">
    <property type="entry name" value="Serpin_CS"/>
</dbReference>
<gene>
    <name evidence="3" type="ORF">WISP_75261</name>
</gene>
<dbReference type="PANTHER" id="PTHR11461">
    <property type="entry name" value="SERINE PROTEASE INHIBITOR, SERPIN"/>
    <property type="match status" value="1"/>
</dbReference>
<dbReference type="SMART" id="SM00093">
    <property type="entry name" value="SERPIN"/>
    <property type="match status" value="3"/>
</dbReference>
<dbReference type="Gene3D" id="3.30.497.10">
    <property type="entry name" value="Antithrombin, subunit I, domain 2"/>
    <property type="match status" value="3"/>
</dbReference>
<proteinExistence type="inferred from homology"/>
<dbReference type="Proteomes" id="UP001145742">
    <property type="component" value="Unassembled WGS sequence"/>
</dbReference>
<sequence>MGSISAANAEFCFDVFKELKVHHANDNIFYCPLSIMAALAMVYLGARGNTEYQMEKVLHFDKIAGLGSVQTRVQKLKCGKSANIHLLFKEILSDITAPKANYSLHIANRLYAERTSAILPMYQRCVKKLYRTGLEMVSFKTASNQARQRINSWVKNQTNGHIQDLLEPGSVDLHTVLVLVNAIYFKGIWKTEFKEEDTQEVPFNVTEQDSRLVQMMCQNSTFKVARVAAEKIRILELPYASGELSLLVLLPDDISGLQELENKISFEKLTEWTSPSAMEQKRVKVYLPRMKMEEKYNLTSVLTTLGFTMASISAANAEFCLDIFRELTVHHANENIIFSSLSLISTLSMVYLGARGRTQTQMEKVLHFDNVTGDRDITDSQCGPSEHIHNSVKDLLLDITRQNATYSLRIADRIYIDKTYPVLQEYLKCAKKFYKAELEEVSFKTAAEEARQLINSWVEKETSGRIQDLIVPDSVDVDTTLLFVNAIYFKGLWKTEFKEEDTQEVPFNVTEEDSRLVQMMCQNSTFKVARVAAEKIRILELPYASGELSLLVLLPDDISGLKQLENKISFEKLTEWTSPSAMERKRVKVYLPRMKMERKYNLTSVLTTLDNTGFTMGSIGPVSTEFCCDVFRELRIQHARENIFYSPVTIISALSMVYLGARDNTKAQIEKAVHFDKIPGFGESTESQCGTSLSIHTSLRDIFTQITRPSDNYSISIASRLYAEEKYPILPEYSQCIKELYKEGLEPISFQTAAEQARELINSWVESQTKGMIKNILQPTSVDPQTDMVLVNAIYFKGLWDKAFKDEGTQTVPFRITEQESKPVQMMFQVGSFRVAEIASEKIRILEIPYASGQLSLWVLLPDDISGLEQLEAAITFENLKEWTSSTRMEERRIKVYLPRMKIKEKYNLTSVLTPLGITDLFSSSANLSGISSADRLKVSSAFHEAFVEISEEGRKVEDSAGAGVDDTSVSEEFRADRPFLFLIKHKPSKSILFFGRCFSP</sequence>